<dbReference type="CDD" id="cd00041">
    <property type="entry name" value="CUB"/>
    <property type="match status" value="1"/>
</dbReference>
<protein>
    <recommendedName>
        <fullName evidence="5">CUB domain-containing protein</fullName>
    </recommendedName>
</protein>
<proteinExistence type="predicted"/>
<dbReference type="VEuPathDB" id="VectorBase:LLONM1_004075"/>
<dbReference type="EnsemblMetazoa" id="LLOJ008135-RA">
    <property type="protein sequence ID" value="LLOJ008135-PA"/>
    <property type="gene ID" value="LLOJ008135"/>
</dbReference>
<feature type="domain" description="CUB" evidence="5">
    <location>
        <begin position="81"/>
        <end position="185"/>
    </location>
</feature>
<evidence type="ECO:0000313" key="7">
    <source>
        <dbReference type="Proteomes" id="UP000092461"/>
    </source>
</evidence>
<dbReference type="AlphaFoldDB" id="A0A1B0CTD5"/>
<reference evidence="6" key="1">
    <citation type="submission" date="2020-05" db="UniProtKB">
        <authorList>
            <consortium name="EnsemblMetazoa"/>
        </authorList>
    </citation>
    <scope>IDENTIFICATION</scope>
    <source>
        <strain evidence="6">Jacobina</strain>
    </source>
</reference>
<evidence type="ECO:0000256" key="1">
    <source>
        <dbReference type="ARBA" id="ARBA00023157"/>
    </source>
</evidence>
<dbReference type="Gene3D" id="2.60.120.290">
    <property type="entry name" value="Spermadhesin, CUB domain"/>
    <property type="match status" value="1"/>
</dbReference>
<feature type="region of interest" description="Disordered" evidence="3">
    <location>
        <begin position="549"/>
        <end position="572"/>
    </location>
</feature>
<keyword evidence="4" id="KW-0472">Membrane</keyword>
<evidence type="ECO:0000256" key="4">
    <source>
        <dbReference type="SAM" id="Phobius"/>
    </source>
</evidence>
<dbReference type="CDD" id="cd00112">
    <property type="entry name" value="LDLa"/>
    <property type="match status" value="1"/>
</dbReference>
<dbReference type="SUPFAM" id="SSF57424">
    <property type="entry name" value="LDL receptor-like module"/>
    <property type="match status" value="1"/>
</dbReference>
<dbReference type="InterPro" id="IPR035914">
    <property type="entry name" value="Sperma_CUB_dom_sf"/>
</dbReference>
<dbReference type="SMART" id="SM00042">
    <property type="entry name" value="CUB"/>
    <property type="match status" value="1"/>
</dbReference>
<keyword evidence="7" id="KW-1185">Reference proteome</keyword>
<dbReference type="PANTHER" id="PTHR24652">
    <property type="entry name" value="LOW-DENSITY LIPOPROTEIN RECEPTOR CLASS A DOMAIN-CONTAINING PROTEIN 2"/>
    <property type="match status" value="1"/>
</dbReference>
<dbReference type="PROSITE" id="PS01209">
    <property type="entry name" value="LDLRA_1"/>
    <property type="match status" value="1"/>
</dbReference>
<dbReference type="SMART" id="SM00192">
    <property type="entry name" value="LDLa"/>
    <property type="match status" value="1"/>
</dbReference>
<evidence type="ECO:0000256" key="3">
    <source>
        <dbReference type="SAM" id="MobiDB-lite"/>
    </source>
</evidence>
<evidence type="ECO:0000313" key="6">
    <source>
        <dbReference type="EnsemblMetazoa" id="LLOJ008135-PA"/>
    </source>
</evidence>
<dbReference type="InterPro" id="IPR023415">
    <property type="entry name" value="LDLR_class-A_CS"/>
</dbReference>
<dbReference type="Pfam" id="PF00057">
    <property type="entry name" value="Ldl_recept_a"/>
    <property type="match status" value="1"/>
</dbReference>
<dbReference type="InterPro" id="IPR036055">
    <property type="entry name" value="LDL_receptor-like_sf"/>
</dbReference>
<feature type="disulfide bond" evidence="2">
    <location>
        <begin position="326"/>
        <end position="344"/>
    </location>
</feature>
<dbReference type="Gene3D" id="4.10.400.10">
    <property type="entry name" value="Low-density Lipoprotein Receptor"/>
    <property type="match status" value="1"/>
</dbReference>
<dbReference type="InterPro" id="IPR002172">
    <property type="entry name" value="LDrepeatLR_classA_rpt"/>
</dbReference>
<feature type="transmembrane region" description="Helical" evidence="4">
    <location>
        <begin position="384"/>
        <end position="405"/>
    </location>
</feature>
<accession>A0A1B0CTD5</accession>
<dbReference type="SUPFAM" id="SSF49854">
    <property type="entry name" value="Spermadhesin, CUB domain"/>
    <property type="match status" value="1"/>
</dbReference>
<dbReference type="PROSITE" id="PS50068">
    <property type="entry name" value="LDLRA_2"/>
    <property type="match status" value="1"/>
</dbReference>
<organism evidence="6 7">
    <name type="scientific">Lutzomyia longipalpis</name>
    <name type="common">Sand fly</name>
    <dbReference type="NCBI Taxonomy" id="7200"/>
    <lineage>
        <taxon>Eukaryota</taxon>
        <taxon>Metazoa</taxon>
        <taxon>Ecdysozoa</taxon>
        <taxon>Arthropoda</taxon>
        <taxon>Hexapoda</taxon>
        <taxon>Insecta</taxon>
        <taxon>Pterygota</taxon>
        <taxon>Neoptera</taxon>
        <taxon>Endopterygota</taxon>
        <taxon>Diptera</taxon>
        <taxon>Nematocera</taxon>
        <taxon>Psychodoidea</taxon>
        <taxon>Psychodidae</taxon>
        <taxon>Lutzomyia</taxon>
        <taxon>Lutzomyia</taxon>
    </lineage>
</organism>
<keyword evidence="4" id="KW-0812">Transmembrane</keyword>
<comment type="caution">
    <text evidence="2">Lacks conserved residue(s) required for the propagation of feature annotation.</text>
</comment>
<dbReference type="EMBL" id="AJWK01027434">
    <property type="status" value="NOT_ANNOTATED_CDS"/>
    <property type="molecule type" value="Genomic_DNA"/>
</dbReference>
<evidence type="ECO:0000259" key="5">
    <source>
        <dbReference type="SMART" id="SM00042"/>
    </source>
</evidence>
<dbReference type="VEuPathDB" id="VectorBase:LLOJ008135"/>
<dbReference type="InterPro" id="IPR000859">
    <property type="entry name" value="CUB_dom"/>
</dbReference>
<feature type="region of interest" description="Disordered" evidence="3">
    <location>
        <begin position="432"/>
        <end position="454"/>
    </location>
</feature>
<keyword evidence="1 2" id="KW-1015">Disulfide bond</keyword>
<dbReference type="InterPro" id="IPR042333">
    <property type="entry name" value="LRAD2/Mig-13-like"/>
</dbReference>
<sequence>CSIQLKWKLEDGAKREENFTIAEPPYSNVEVKSLADPSTGYVTKTRALSLQFPPESINMNFSLFYESQRNIVTVSEPLLLGNGFAETTKQIATPFFPAMYTRDFIVDYNISCLTDDCRIRIIFTDFQLAIISTIELFDANQERFNIFSGAFFRPPVIFSPTSTLRIRFSANGGTDLGFRANVTFFPASEATNILLNPSTDCGGSVSSLGGAIAMMNMASGDEEVFYDCIWIVRPSHRYFHLQDQLLLRVQSFSKMGEANGIRNLVRGIDYLYSRGFTDGIGQNLIVPLSSGFYVHFRGYFRASSQLVVVYAAFGIRDCYIGTGFMCKNRRCIAIELRCDGFDQCGDSSDEPSSCLAENGSIWHTHPNYFFPKADTFDDENFRTVSIVLIFCSFGTAILLIFFLLYRVNMRRARHQENLQSHLQTISDLLDHNAAPNEDVPADEPPPNYEAPPEYDDVIKVGREYELRKTRRSRRHSTKRRRSDAHKIPSEGSSVTPLSLMDAEEEVISIVTNSEETSEVILASSLGERFNSIGKIRVALEKTPETYHEAQEAEGTKDRGSTVLLESQFGDFE</sequence>
<feature type="compositionally biased region" description="Basic and acidic residues" evidence="3">
    <location>
        <begin position="549"/>
        <end position="559"/>
    </location>
</feature>
<keyword evidence="4" id="KW-1133">Transmembrane helix</keyword>
<feature type="region of interest" description="Disordered" evidence="3">
    <location>
        <begin position="468"/>
        <end position="498"/>
    </location>
</feature>
<evidence type="ECO:0000256" key="2">
    <source>
        <dbReference type="PROSITE-ProRule" id="PRU00124"/>
    </source>
</evidence>
<name>A0A1B0CTD5_LUTLO</name>
<dbReference type="Proteomes" id="UP000092461">
    <property type="component" value="Unassembled WGS sequence"/>
</dbReference>
<feature type="compositionally biased region" description="Basic residues" evidence="3">
    <location>
        <begin position="468"/>
        <end position="483"/>
    </location>
</feature>